<dbReference type="GeneID" id="9227707"/>
<dbReference type="EMBL" id="DS995708">
    <property type="protein sequence ID" value="EEQ35308.1"/>
    <property type="molecule type" value="Genomic_DNA"/>
</dbReference>
<name>C5FZK5_ARTOC</name>
<evidence type="ECO:0000313" key="3">
    <source>
        <dbReference type="Proteomes" id="UP000002035"/>
    </source>
</evidence>
<feature type="region of interest" description="Disordered" evidence="1">
    <location>
        <begin position="1"/>
        <end position="42"/>
    </location>
</feature>
<dbReference type="OMA" id="ICESCCD"/>
<accession>C5FZK5</accession>
<organism evidence="2 3">
    <name type="scientific">Arthroderma otae (strain ATCC MYA-4605 / CBS 113480)</name>
    <name type="common">Microsporum canis</name>
    <dbReference type="NCBI Taxonomy" id="554155"/>
    <lineage>
        <taxon>Eukaryota</taxon>
        <taxon>Fungi</taxon>
        <taxon>Dikarya</taxon>
        <taxon>Ascomycota</taxon>
        <taxon>Pezizomycotina</taxon>
        <taxon>Eurotiomycetes</taxon>
        <taxon>Eurotiomycetidae</taxon>
        <taxon>Onygenales</taxon>
        <taxon>Arthrodermataceae</taxon>
        <taxon>Microsporum</taxon>
    </lineage>
</organism>
<dbReference type="OrthoDB" id="4173680at2759"/>
<dbReference type="VEuPathDB" id="FungiDB:MCYG_08127"/>
<dbReference type="HOGENOM" id="CLU_1152445_0_0_1"/>
<evidence type="ECO:0000313" key="2">
    <source>
        <dbReference type="EMBL" id="EEQ35308.1"/>
    </source>
</evidence>
<dbReference type="Proteomes" id="UP000002035">
    <property type="component" value="Unassembled WGS sequence"/>
</dbReference>
<evidence type="ECO:0000256" key="1">
    <source>
        <dbReference type="SAM" id="MobiDB-lite"/>
    </source>
</evidence>
<reference evidence="3" key="1">
    <citation type="journal article" date="2012" name="MBio">
        <title>Comparative genome analysis of Trichophyton rubrum and related dermatophytes reveals candidate genes involved in infection.</title>
        <authorList>
            <person name="Martinez D.A."/>
            <person name="Oliver B.G."/>
            <person name="Graeser Y."/>
            <person name="Goldberg J.M."/>
            <person name="Li W."/>
            <person name="Martinez-Rossi N.M."/>
            <person name="Monod M."/>
            <person name="Shelest E."/>
            <person name="Barton R.C."/>
            <person name="Birch E."/>
            <person name="Brakhage A.A."/>
            <person name="Chen Z."/>
            <person name="Gurr S.J."/>
            <person name="Heiman D."/>
            <person name="Heitman J."/>
            <person name="Kosti I."/>
            <person name="Rossi A."/>
            <person name="Saif S."/>
            <person name="Samalova M."/>
            <person name="Saunders C.W."/>
            <person name="Shea T."/>
            <person name="Summerbell R.C."/>
            <person name="Xu J."/>
            <person name="Young S."/>
            <person name="Zeng Q."/>
            <person name="Birren B.W."/>
            <person name="Cuomo C.A."/>
            <person name="White T.C."/>
        </authorList>
    </citation>
    <scope>NUCLEOTIDE SEQUENCE [LARGE SCALE GENOMIC DNA]</scope>
    <source>
        <strain evidence="3">ATCC MYA-4605 / CBS 113480</strain>
    </source>
</reference>
<dbReference type="RefSeq" id="XP_002843044.1">
    <property type="nucleotide sequence ID" value="XM_002842998.1"/>
</dbReference>
<proteinExistence type="predicted"/>
<keyword evidence="3" id="KW-1185">Reference proteome</keyword>
<gene>
    <name evidence="2" type="ORF">MCYG_08127</name>
</gene>
<protein>
    <submittedName>
        <fullName evidence="2">Uncharacterized protein</fullName>
    </submittedName>
</protein>
<dbReference type="AlphaFoldDB" id="C5FZK5"/>
<sequence>MSDRIQYFASRRPTGTSYTHRAPQPFTPGSSSRELRGLQGQGSGRYVRGSYTLLPGYNIHQINGLLANDDRSGFLLAIPPETPLPGYSTARISSMSAAAPGAEPSPARAATVTAARVAGNATTVTDLELAREAQEIEIAIRNSLMDDRHPVVNVLRDQVYHGNTPADGAIASSHPAQPQQGLHSAWRLHNENREGYITRNQQNAESRPAMLRSSTRMVTCTLCNGSRAVQQDAANADGMPVCEKCCDEMMQAEQSRAEMSERGAGSLYLTLL</sequence>